<keyword evidence="1" id="KW-0812">Transmembrane</keyword>
<name>A0A511XG39_9PROT</name>
<keyword evidence="3" id="KW-1185">Reference proteome</keyword>
<accession>A0A511XG39</accession>
<feature type="transmembrane region" description="Helical" evidence="1">
    <location>
        <begin position="6"/>
        <end position="23"/>
    </location>
</feature>
<keyword evidence="1" id="KW-1133">Transmembrane helix</keyword>
<dbReference type="EMBL" id="BJYG01000001">
    <property type="protein sequence ID" value="GEN61909.1"/>
    <property type="molecule type" value="Genomic_DNA"/>
</dbReference>
<evidence type="ECO:0000313" key="3">
    <source>
        <dbReference type="Proteomes" id="UP000321746"/>
    </source>
</evidence>
<protein>
    <submittedName>
        <fullName evidence="2">Uncharacterized protein</fullName>
    </submittedName>
</protein>
<evidence type="ECO:0000313" key="2">
    <source>
        <dbReference type="EMBL" id="GEN61909.1"/>
    </source>
</evidence>
<proteinExistence type="predicted"/>
<dbReference type="Proteomes" id="UP000321746">
    <property type="component" value="Unassembled WGS sequence"/>
</dbReference>
<sequence>MIPLLILLSIIIWASIVIVYFRVDIHKWLERHSDIPDRLRARRERSEARKAQGKKP</sequence>
<keyword evidence="1" id="KW-0472">Membrane</keyword>
<gene>
    <name evidence="2" type="ORF">AOE01nite_01330</name>
</gene>
<comment type="caution">
    <text evidence="2">The sequence shown here is derived from an EMBL/GenBank/DDBJ whole genome shotgun (WGS) entry which is preliminary data.</text>
</comment>
<evidence type="ECO:0000256" key="1">
    <source>
        <dbReference type="SAM" id="Phobius"/>
    </source>
</evidence>
<organism evidence="2 3">
    <name type="scientific">Acetobacter oeni</name>
    <dbReference type="NCBI Taxonomy" id="304077"/>
    <lineage>
        <taxon>Bacteria</taxon>
        <taxon>Pseudomonadati</taxon>
        <taxon>Pseudomonadota</taxon>
        <taxon>Alphaproteobacteria</taxon>
        <taxon>Acetobacterales</taxon>
        <taxon>Acetobacteraceae</taxon>
        <taxon>Acetobacter</taxon>
    </lineage>
</organism>
<reference evidence="2 3" key="1">
    <citation type="submission" date="2019-07" db="EMBL/GenBank/DDBJ databases">
        <title>Whole genome shotgun sequence of Acetobacter oeni NBRC 105207.</title>
        <authorList>
            <person name="Hosoyama A."/>
            <person name="Uohara A."/>
            <person name="Ohji S."/>
            <person name="Ichikawa N."/>
        </authorList>
    </citation>
    <scope>NUCLEOTIDE SEQUENCE [LARGE SCALE GENOMIC DNA]</scope>
    <source>
        <strain evidence="2 3">NBRC 105207</strain>
    </source>
</reference>
<dbReference type="AlphaFoldDB" id="A0A511XG39"/>